<dbReference type="GO" id="GO:0019069">
    <property type="term" value="P:viral capsid assembly"/>
    <property type="evidence" value="ECO:0007669"/>
    <property type="project" value="InterPro"/>
</dbReference>
<feature type="coiled-coil region" evidence="1">
    <location>
        <begin position="44"/>
        <end position="100"/>
    </location>
</feature>
<sequence length="201" mass="21993">MKNIFEIMKEYGLEVPEDKKKEFEKTVLENYKTMTDYDNQAKKLDAANETIKANDTAMKDLQDKLDGFKDVDVSGLNQRINDLETEKANIQKDYDAKIADRDFNDLVKENIAAANGKNAKAIMALLDVETLKASKNQKEDIAAALKALTEAEDSKMLFGAPEPNPVGTGNLIGQVRTGGGSNADDAAMRAAMGLPTVSETK</sequence>
<protein>
    <submittedName>
        <fullName evidence="2">Minor structural protein</fullName>
    </submittedName>
</protein>
<evidence type="ECO:0000313" key="2">
    <source>
        <dbReference type="EMBL" id="DAE19068.1"/>
    </source>
</evidence>
<organism evidence="2">
    <name type="scientific">Siphoviridae sp. ctk4d14</name>
    <dbReference type="NCBI Taxonomy" id="2825639"/>
    <lineage>
        <taxon>Viruses</taxon>
        <taxon>Duplodnaviria</taxon>
        <taxon>Heunggongvirae</taxon>
        <taxon>Uroviricota</taxon>
        <taxon>Caudoviricetes</taxon>
    </lineage>
</organism>
<proteinExistence type="predicted"/>
<reference evidence="2" key="1">
    <citation type="journal article" date="2021" name="Proc. Natl. Acad. Sci. U.S.A.">
        <title>A Catalog of Tens of Thousands of Viruses from Human Metagenomes Reveals Hidden Associations with Chronic Diseases.</title>
        <authorList>
            <person name="Tisza M.J."/>
            <person name="Buck C.B."/>
        </authorList>
    </citation>
    <scope>NUCLEOTIDE SEQUENCE</scope>
    <source>
        <strain evidence="2">Ctk4d14</strain>
    </source>
</reference>
<accession>A0A8S5QKJ4</accession>
<dbReference type="Pfam" id="PF06810">
    <property type="entry name" value="Phage_scaffold"/>
    <property type="match status" value="1"/>
</dbReference>
<name>A0A8S5QKJ4_9CAUD</name>
<evidence type="ECO:0000256" key="1">
    <source>
        <dbReference type="SAM" id="Coils"/>
    </source>
</evidence>
<keyword evidence="1" id="KW-0175">Coiled coil</keyword>
<dbReference type="EMBL" id="BK015667">
    <property type="protein sequence ID" value="DAE19068.1"/>
    <property type="molecule type" value="Genomic_DNA"/>
</dbReference>
<dbReference type="InterPro" id="IPR009636">
    <property type="entry name" value="SCAF"/>
</dbReference>